<dbReference type="AlphaFoldDB" id="A0A0D2NYA2"/>
<accession>A0A0D2NYA2</accession>
<feature type="compositionally biased region" description="Acidic residues" evidence="1">
    <location>
        <begin position="25"/>
        <end position="36"/>
    </location>
</feature>
<feature type="region of interest" description="Disordered" evidence="1">
    <location>
        <begin position="15"/>
        <end position="45"/>
    </location>
</feature>
<dbReference type="EMBL" id="KN817740">
    <property type="protein sequence ID" value="KJA13450.1"/>
    <property type="molecule type" value="Genomic_DNA"/>
</dbReference>
<gene>
    <name evidence="2" type="ORF">HYPSUDRAFT_209521</name>
</gene>
<evidence type="ECO:0000313" key="2">
    <source>
        <dbReference type="EMBL" id="KJA13450.1"/>
    </source>
</evidence>
<evidence type="ECO:0000313" key="3">
    <source>
        <dbReference type="Proteomes" id="UP000054270"/>
    </source>
</evidence>
<keyword evidence="3" id="KW-1185">Reference proteome</keyword>
<name>A0A0D2NYA2_HYPSF</name>
<reference evidence="3" key="1">
    <citation type="submission" date="2014-04" db="EMBL/GenBank/DDBJ databases">
        <title>Evolutionary Origins and Diversification of the Mycorrhizal Mutualists.</title>
        <authorList>
            <consortium name="DOE Joint Genome Institute"/>
            <consortium name="Mycorrhizal Genomics Consortium"/>
            <person name="Kohler A."/>
            <person name="Kuo A."/>
            <person name="Nagy L.G."/>
            <person name="Floudas D."/>
            <person name="Copeland A."/>
            <person name="Barry K.W."/>
            <person name="Cichocki N."/>
            <person name="Veneault-Fourrey C."/>
            <person name="LaButti K."/>
            <person name="Lindquist E.A."/>
            <person name="Lipzen A."/>
            <person name="Lundell T."/>
            <person name="Morin E."/>
            <person name="Murat C."/>
            <person name="Riley R."/>
            <person name="Ohm R."/>
            <person name="Sun H."/>
            <person name="Tunlid A."/>
            <person name="Henrissat B."/>
            <person name="Grigoriev I.V."/>
            <person name="Hibbett D.S."/>
            <person name="Martin F."/>
        </authorList>
    </citation>
    <scope>NUCLEOTIDE SEQUENCE [LARGE SCALE GENOMIC DNA]</scope>
    <source>
        <strain evidence="3">FD-334 SS-4</strain>
    </source>
</reference>
<dbReference type="Proteomes" id="UP000054270">
    <property type="component" value="Unassembled WGS sequence"/>
</dbReference>
<proteinExistence type="predicted"/>
<protein>
    <submittedName>
        <fullName evidence="2">Uncharacterized protein</fullName>
    </submittedName>
</protein>
<evidence type="ECO:0000256" key="1">
    <source>
        <dbReference type="SAM" id="MobiDB-lite"/>
    </source>
</evidence>
<organism evidence="2 3">
    <name type="scientific">Hypholoma sublateritium (strain FD-334 SS-4)</name>
    <dbReference type="NCBI Taxonomy" id="945553"/>
    <lineage>
        <taxon>Eukaryota</taxon>
        <taxon>Fungi</taxon>
        <taxon>Dikarya</taxon>
        <taxon>Basidiomycota</taxon>
        <taxon>Agaricomycotina</taxon>
        <taxon>Agaricomycetes</taxon>
        <taxon>Agaricomycetidae</taxon>
        <taxon>Agaricales</taxon>
        <taxon>Agaricineae</taxon>
        <taxon>Strophariaceae</taxon>
        <taxon>Hypholoma</taxon>
    </lineage>
</organism>
<sequence length="84" mass="9560">MAPSTRQNFVVAPVNRPLDGGQLHEEEEEFSEDENIDPPSYTQPRPQIGMVPVGFVTVRLPLNSNVFCDVDFQPWLLFSCINPW</sequence>